<sequence length="247" mass="28233">MTKNGVGVEGKLLDYRLEIAIEAYMELANEKKPIEGFVQPKSPKHHQIPVKHKVDPRLDRRHSMELIASSTTEQMADIDSLYSRIGGQDVVDDLVERFYRKIMRDDRINSVFGRVDVGRIKKHQARFLSMILGGPDQHEFANTDLTAIHARHNINVSNNRTAEHTDGTRRTAASKAHHFGAFVEDFRSTLEDMHLHQLIPEALSVIQSRRDEVLGVGTKRQSSFEALTLGRSHSTDIRPVNDYFRYH</sequence>
<proteinExistence type="predicted"/>
<dbReference type="Gene3D" id="1.10.490.10">
    <property type="entry name" value="Globins"/>
    <property type="match status" value="1"/>
</dbReference>
<reference evidence="5 6" key="1">
    <citation type="submission" date="2014-11" db="EMBL/GenBank/DDBJ databases">
        <authorList>
            <person name="Zhu J."/>
            <person name="Qi W."/>
            <person name="Song R."/>
        </authorList>
    </citation>
    <scope>NUCLEOTIDE SEQUENCE [LARGE SCALE GENOMIC DNA]</scope>
</reference>
<dbReference type="CDD" id="cd00454">
    <property type="entry name" value="TrHb1_N"/>
    <property type="match status" value="1"/>
</dbReference>
<dbReference type="InParanoid" id="A0A0G4GK30"/>
<evidence type="ECO:0000256" key="2">
    <source>
        <dbReference type="ARBA" id="ARBA00022617"/>
    </source>
</evidence>
<dbReference type="Proteomes" id="UP000041254">
    <property type="component" value="Unassembled WGS sequence"/>
</dbReference>
<dbReference type="InterPro" id="IPR001486">
    <property type="entry name" value="Hemoglobin_trunc"/>
</dbReference>
<name>A0A0G4GK30_VITBC</name>
<dbReference type="OrthoDB" id="422454at2759"/>
<accession>A0A0G4GK30</accession>
<dbReference type="GO" id="GO:0046872">
    <property type="term" value="F:metal ion binding"/>
    <property type="evidence" value="ECO:0007669"/>
    <property type="project" value="UniProtKB-KW"/>
</dbReference>
<keyword evidence="2" id="KW-0349">Heme</keyword>
<dbReference type="GO" id="GO:0020037">
    <property type="term" value="F:heme binding"/>
    <property type="evidence" value="ECO:0007669"/>
    <property type="project" value="InterPro"/>
</dbReference>
<dbReference type="STRING" id="1169540.A0A0G4GK30"/>
<keyword evidence="1" id="KW-0813">Transport</keyword>
<dbReference type="Pfam" id="PF01152">
    <property type="entry name" value="Bac_globin"/>
    <property type="match status" value="1"/>
</dbReference>
<evidence type="ECO:0008006" key="7">
    <source>
        <dbReference type="Google" id="ProtNLM"/>
    </source>
</evidence>
<evidence type="ECO:0000313" key="6">
    <source>
        <dbReference type="Proteomes" id="UP000041254"/>
    </source>
</evidence>
<dbReference type="SUPFAM" id="SSF46458">
    <property type="entry name" value="Globin-like"/>
    <property type="match status" value="1"/>
</dbReference>
<keyword evidence="4" id="KW-0408">Iron</keyword>
<dbReference type="InterPro" id="IPR012292">
    <property type="entry name" value="Globin/Proto"/>
</dbReference>
<dbReference type="EMBL" id="CDMY01000695">
    <property type="protein sequence ID" value="CEM30290.1"/>
    <property type="molecule type" value="Genomic_DNA"/>
</dbReference>
<dbReference type="InterPro" id="IPR009050">
    <property type="entry name" value="Globin-like_sf"/>
</dbReference>
<evidence type="ECO:0000256" key="3">
    <source>
        <dbReference type="ARBA" id="ARBA00022723"/>
    </source>
</evidence>
<evidence type="ECO:0000256" key="1">
    <source>
        <dbReference type="ARBA" id="ARBA00022448"/>
    </source>
</evidence>
<keyword evidence="6" id="KW-1185">Reference proteome</keyword>
<gene>
    <name evidence="5" type="ORF">Vbra_18055</name>
</gene>
<organism evidence="5 6">
    <name type="scientific">Vitrella brassicaformis (strain CCMP3155)</name>
    <dbReference type="NCBI Taxonomy" id="1169540"/>
    <lineage>
        <taxon>Eukaryota</taxon>
        <taxon>Sar</taxon>
        <taxon>Alveolata</taxon>
        <taxon>Colpodellida</taxon>
        <taxon>Vitrellaceae</taxon>
        <taxon>Vitrella</taxon>
    </lineage>
</organism>
<dbReference type="GO" id="GO:0019825">
    <property type="term" value="F:oxygen binding"/>
    <property type="evidence" value="ECO:0007669"/>
    <property type="project" value="InterPro"/>
</dbReference>
<evidence type="ECO:0000256" key="4">
    <source>
        <dbReference type="ARBA" id="ARBA00023004"/>
    </source>
</evidence>
<dbReference type="PhylomeDB" id="A0A0G4GK30"/>
<keyword evidence="3" id="KW-0479">Metal-binding</keyword>
<protein>
    <recommendedName>
        <fullName evidence="7">Globin family profile domain-containing protein</fullName>
    </recommendedName>
</protein>
<dbReference type="AlphaFoldDB" id="A0A0G4GK30"/>
<dbReference type="VEuPathDB" id="CryptoDB:Vbra_18055"/>
<evidence type="ECO:0000313" key="5">
    <source>
        <dbReference type="EMBL" id="CEM30290.1"/>
    </source>
</evidence>